<dbReference type="FunFam" id="3.10.110.10:FF:000107">
    <property type="entry name" value="Ubiquitin conjugating enzyme, putative"/>
    <property type="match status" value="1"/>
</dbReference>
<dbReference type="SMART" id="SM00212">
    <property type="entry name" value="UBCc"/>
    <property type="match status" value="1"/>
</dbReference>
<evidence type="ECO:0000256" key="4">
    <source>
        <dbReference type="ARBA" id="ARBA00023027"/>
    </source>
</evidence>
<dbReference type="SUPFAM" id="SSF56399">
    <property type="entry name" value="ADP-ribosylation"/>
    <property type="match status" value="1"/>
</dbReference>
<dbReference type="CDD" id="cd23802">
    <property type="entry name" value="UBCc_UBE2Q"/>
    <property type="match status" value="1"/>
</dbReference>
<feature type="region of interest" description="Disordered" evidence="5">
    <location>
        <begin position="967"/>
        <end position="988"/>
    </location>
</feature>
<keyword evidence="4" id="KW-0520">NAD</keyword>
<dbReference type="InterPro" id="IPR000608">
    <property type="entry name" value="UBC"/>
</dbReference>
<dbReference type="STRING" id="1116229.S3D6P4"/>
<dbReference type="GeneID" id="19465506"/>
<evidence type="ECO:0000256" key="5">
    <source>
        <dbReference type="SAM" id="MobiDB-lite"/>
    </source>
</evidence>
<dbReference type="InterPro" id="IPR016135">
    <property type="entry name" value="UBQ-conjugating_enzyme/RWD"/>
</dbReference>
<evidence type="ECO:0000256" key="1">
    <source>
        <dbReference type="ARBA" id="ARBA00022676"/>
    </source>
</evidence>
<dbReference type="Gene3D" id="3.90.228.10">
    <property type="match status" value="1"/>
</dbReference>
<sequence length="1208" mass="133599">MGRKAYIADVAAAAALSIPGITSVVKGSEDGDVHVCYTPATGLPIEISLLSLEVGGYPQENFYMITTESMDLPAGVNSILAEIQESSAGKSIQDLISTISKKLGKHLAMGSKDDVEMEDNDADFEDDEEDPEDSQSSSDEDPFDMDGDDEYFGQREGIRGARLAAKVNMTPEIAKQLNRRIRSDLRAARQAGFKIGIVSGAKAESMSSIISISVKVDNLGLSEEAVQAWDLEPQQYIVFLIRYADGYRNFEQIMDAPAKSLDIDFRVGVSNKYKPGIVPALAAFTDSNKDRTKSTENTANTANTAELPMDGHFSNMFISSSLNDFINTSLISLLKIRDMANLSWRGAKLWFNEKQSRHDVNNSDVPSSYYDESVLPTEKHLPELLVKDHLLEAKSKKKTISFPLLAAQFAVHYLARCTEYCLVCHDEIEQKFEALKPYVCSKPLCLYQYMSLGFGPSIEHEILTQPYVVDLLVSFCYAAAWNKKLREYPTGMSLAVPLLPNGMYATAGGAYIPPTYAPTEPTQSAATPTPPLEKVKFNPGADEIVFETLGKCPVRTGDWIVLMCNSTDRTMTHYRIQDTSRFPNVTLSTLGVVRKSSLTYEIEVQSRAALATPATPPTTGPIVDAEVAVYSHNFDDMIDLAKAEQIVMLLETLPSIREMRAYLVQQARVAEPNLRAWNDRISPAALGLLRWIVASNRSCIVQVDECPSQIELEVASEKIRLDQRISNIEHTYVQFRFSQGAPDKEQRFLSALNENRNKLNPKYPTVFAWHGSALFNWHSIIRSGLDFKEISNGRAHGNGVYHALEQLTSVSYAGAGRGAGVWHGSELKINMAMSLNEIVNAPSLFTSCNPFLVVQYIDWIQCRYLLVQTGNGPSRLDPPKNPPQSLRVSSDGHLDSIEQDPAFTAKSVNGKPIGIPLCAITTSRGFRADSSISTPRNKKRRHARSFDELGFVAASDNDELEDIQFLLSDDENEGRSDGKSSGPMLAMNSTSLTDFVPGSLNRSSLPMLDPPSYATPMATKTLQRNLKEVLDIQSKTPIHELGWFIDAELIDNFYQWIVELHSFDPETPLAKDMKAAGVTSVVLEIRFGKDYPHSPPFVRVIRPRFLPFTQGGGGHVTAGGAMCMELLTNSGWSAVSSIESVLLQVRMAMMNPEPKPARLESQQKSIQRDYGIWEAIDAYKRACAQHGWQVPPDFGDFANNGGDSRILM</sequence>
<evidence type="ECO:0000256" key="2">
    <source>
        <dbReference type="ARBA" id="ARBA00022679"/>
    </source>
</evidence>
<evidence type="ECO:0000259" key="6">
    <source>
        <dbReference type="PROSITE" id="PS50127"/>
    </source>
</evidence>
<dbReference type="KEGG" id="glz:GLAREA_06453"/>
<keyword evidence="3" id="KW-0548">Nucleotidyltransferase</keyword>
<dbReference type="EMBL" id="KE145358">
    <property type="protein sequence ID" value="EPE33440.1"/>
    <property type="molecule type" value="Genomic_DNA"/>
</dbReference>
<feature type="region of interest" description="Disordered" evidence="5">
    <location>
        <begin position="873"/>
        <end position="892"/>
    </location>
</feature>
<dbReference type="Pfam" id="PF00179">
    <property type="entry name" value="UQ_con"/>
    <property type="match status" value="1"/>
</dbReference>
<feature type="compositionally biased region" description="Acidic residues" evidence="5">
    <location>
        <begin position="115"/>
        <end position="151"/>
    </location>
</feature>
<dbReference type="PROSITE" id="PS50127">
    <property type="entry name" value="UBC_2"/>
    <property type="match status" value="1"/>
</dbReference>
<organism evidence="7 8">
    <name type="scientific">Glarea lozoyensis (strain ATCC 20868 / MF5171)</name>
    <dbReference type="NCBI Taxonomy" id="1116229"/>
    <lineage>
        <taxon>Eukaryota</taxon>
        <taxon>Fungi</taxon>
        <taxon>Dikarya</taxon>
        <taxon>Ascomycota</taxon>
        <taxon>Pezizomycotina</taxon>
        <taxon>Leotiomycetes</taxon>
        <taxon>Helotiales</taxon>
        <taxon>Helotiaceae</taxon>
        <taxon>Glarea</taxon>
    </lineage>
</organism>
<evidence type="ECO:0000313" key="8">
    <source>
        <dbReference type="Proteomes" id="UP000016922"/>
    </source>
</evidence>
<accession>S3D6P4</accession>
<keyword evidence="1" id="KW-0328">Glycosyltransferase</keyword>
<evidence type="ECO:0000313" key="7">
    <source>
        <dbReference type="EMBL" id="EPE33440.1"/>
    </source>
</evidence>
<reference evidence="7 8" key="1">
    <citation type="journal article" date="2013" name="BMC Genomics">
        <title>Genomics-driven discovery of the pneumocandin biosynthetic gene cluster in the fungus Glarea lozoyensis.</title>
        <authorList>
            <person name="Chen L."/>
            <person name="Yue Q."/>
            <person name="Zhang X."/>
            <person name="Xiang M."/>
            <person name="Wang C."/>
            <person name="Li S."/>
            <person name="Che Y."/>
            <person name="Ortiz-Lopez F.J."/>
            <person name="Bills G.F."/>
            <person name="Liu X."/>
            <person name="An Z."/>
        </authorList>
    </citation>
    <scope>NUCLEOTIDE SEQUENCE [LARGE SCALE GENOMIC DNA]</scope>
    <source>
        <strain evidence="8">ATCC 20868 / MF5171</strain>
    </source>
</reference>
<protein>
    <submittedName>
        <fullName evidence="7">UBC-like protein</fullName>
    </submittedName>
</protein>
<name>S3D6P4_GLAL2</name>
<feature type="domain" description="UBC core" evidence="6">
    <location>
        <begin position="1020"/>
        <end position="1189"/>
    </location>
</feature>
<dbReference type="InterPro" id="IPR051838">
    <property type="entry name" value="ARTD_PARP"/>
</dbReference>
<dbReference type="InterPro" id="IPR012317">
    <property type="entry name" value="Poly(ADP-ribose)pol_cat_dom"/>
</dbReference>
<dbReference type="GO" id="GO:0016779">
    <property type="term" value="F:nucleotidyltransferase activity"/>
    <property type="evidence" value="ECO:0007669"/>
    <property type="project" value="UniProtKB-KW"/>
</dbReference>
<dbReference type="SUPFAM" id="SSF54495">
    <property type="entry name" value="UBC-like"/>
    <property type="match status" value="1"/>
</dbReference>
<dbReference type="HOGENOM" id="CLU_003143_1_0_1"/>
<dbReference type="eggNOG" id="KOG0897">
    <property type="taxonomic scope" value="Eukaryota"/>
</dbReference>
<dbReference type="Proteomes" id="UP000016922">
    <property type="component" value="Unassembled WGS sequence"/>
</dbReference>
<proteinExistence type="predicted"/>
<evidence type="ECO:0000256" key="3">
    <source>
        <dbReference type="ARBA" id="ARBA00022695"/>
    </source>
</evidence>
<keyword evidence="2" id="KW-0808">Transferase</keyword>
<gene>
    <name evidence="7" type="ORF">GLAREA_06453</name>
</gene>
<dbReference type="Pfam" id="PF00644">
    <property type="entry name" value="PARP"/>
    <property type="match status" value="1"/>
</dbReference>
<keyword evidence="8" id="KW-1185">Reference proteome</keyword>
<dbReference type="AlphaFoldDB" id="S3D6P4"/>
<dbReference type="RefSeq" id="XP_008080057.1">
    <property type="nucleotide sequence ID" value="XM_008081866.1"/>
</dbReference>
<feature type="region of interest" description="Disordered" evidence="5">
    <location>
        <begin position="109"/>
        <end position="151"/>
    </location>
</feature>
<dbReference type="PANTHER" id="PTHR21328">
    <property type="entry name" value="POLY ADP-RIBOSE POLYMERASE FAMILY, MEMBER PARP"/>
    <property type="match status" value="1"/>
</dbReference>
<dbReference type="GO" id="GO:0003950">
    <property type="term" value="F:NAD+ poly-ADP-ribosyltransferase activity"/>
    <property type="evidence" value="ECO:0007669"/>
    <property type="project" value="InterPro"/>
</dbReference>
<dbReference type="OrthoDB" id="109543at2759"/>
<dbReference type="Gene3D" id="3.10.110.10">
    <property type="entry name" value="Ubiquitin Conjugating Enzyme"/>
    <property type="match status" value="1"/>
</dbReference>
<dbReference type="OMA" id="LVCHCKT"/>